<evidence type="ECO:0000313" key="1">
    <source>
        <dbReference type="EMBL" id="CAB4155516.1"/>
    </source>
</evidence>
<accession>A0A6J5NBX5</accession>
<name>A0A6J5NBX5_9CAUD</name>
<dbReference type="EMBL" id="LR796640">
    <property type="protein sequence ID" value="CAB4155516.1"/>
    <property type="molecule type" value="Genomic_DNA"/>
</dbReference>
<organism evidence="1">
    <name type="scientific">uncultured Caudovirales phage</name>
    <dbReference type="NCBI Taxonomy" id="2100421"/>
    <lineage>
        <taxon>Viruses</taxon>
        <taxon>Duplodnaviria</taxon>
        <taxon>Heunggongvirae</taxon>
        <taxon>Uroviricota</taxon>
        <taxon>Caudoviricetes</taxon>
        <taxon>Peduoviridae</taxon>
        <taxon>Maltschvirus</taxon>
        <taxon>Maltschvirus maltsch</taxon>
    </lineage>
</organism>
<gene>
    <name evidence="1" type="ORF">UFOVP665_11</name>
</gene>
<proteinExistence type="predicted"/>
<protein>
    <submittedName>
        <fullName evidence="1">Uncharacterized protein</fullName>
    </submittedName>
</protein>
<sequence>MRRLDIETAEKQRKALRLRNLGISYDQIAEELGYASRSGSWKAVKTALDRSFVEPAREQRLLQSERLDMMVTRCLQAVLSGDLDQVRNVLAIEKRRADLWGLDSARNVVEVVGSQGGPIQTDVGALLIERLRSLTEGSPENVMSLSNVLNVESTESD</sequence>
<reference evidence="1" key="1">
    <citation type="submission" date="2020-04" db="EMBL/GenBank/DDBJ databases">
        <authorList>
            <person name="Chiriac C."/>
            <person name="Salcher M."/>
            <person name="Ghai R."/>
            <person name="Kavagutti S V."/>
        </authorList>
    </citation>
    <scope>NUCLEOTIDE SEQUENCE</scope>
</reference>